<dbReference type="Pfam" id="PF04851">
    <property type="entry name" value="ResIII"/>
    <property type="match status" value="1"/>
</dbReference>
<dbReference type="RefSeq" id="WP_095638255.1">
    <property type="nucleotide sequence ID" value="NZ_NSKC01000018.1"/>
</dbReference>
<dbReference type="GO" id="GO:0004386">
    <property type="term" value="F:helicase activity"/>
    <property type="evidence" value="ECO:0007669"/>
    <property type="project" value="InterPro"/>
</dbReference>
<reference evidence="5 6" key="1">
    <citation type="submission" date="2017-08" db="EMBL/GenBank/DDBJ databases">
        <title>The strain WRN001 was isolated from Binhai saline alkaline soil, Tianjin, China.</title>
        <authorList>
            <person name="Liu D."/>
            <person name="Zhang G."/>
        </authorList>
    </citation>
    <scope>NUCLEOTIDE SEQUENCE [LARGE SCALE GENOMIC DNA]</scope>
    <source>
        <strain evidence="5 6">WN019</strain>
    </source>
</reference>
<dbReference type="PANTHER" id="PTHR10887">
    <property type="entry name" value="DNA2/NAM7 HELICASE FAMILY"/>
    <property type="match status" value="1"/>
</dbReference>
<dbReference type="SMART" id="SM00490">
    <property type="entry name" value="HELICc"/>
    <property type="match status" value="1"/>
</dbReference>
<dbReference type="Pfam" id="PF18741">
    <property type="entry name" value="MTES_1575"/>
    <property type="match status" value="1"/>
</dbReference>
<name>A0A2A2F1Z1_9EURY</name>
<dbReference type="GO" id="GO:0016787">
    <property type="term" value="F:hydrolase activity"/>
    <property type="evidence" value="ECO:0007669"/>
    <property type="project" value="InterPro"/>
</dbReference>
<dbReference type="Proteomes" id="UP000218083">
    <property type="component" value="Unassembled WGS sequence"/>
</dbReference>
<accession>A0A2A2F1Z1</accession>
<dbReference type="PANTHER" id="PTHR10887:SF530">
    <property type="entry name" value="SUPERFAMILY I DNA HELICASES"/>
    <property type="match status" value="1"/>
</dbReference>
<dbReference type="InterPro" id="IPR041677">
    <property type="entry name" value="DNA2/NAM7_AAA_11"/>
</dbReference>
<dbReference type="Pfam" id="PF13087">
    <property type="entry name" value="AAA_12"/>
    <property type="match status" value="1"/>
</dbReference>
<dbReference type="CDD" id="cd18808">
    <property type="entry name" value="SF1_C_Upf1"/>
    <property type="match status" value="1"/>
</dbReference>
<evidence type="ECO:0000259" key="4">
    <source>
        <dbReference type="PROSITE" id="PS51194"/>
    </source>
</evidence>
<dbReference type="InterPro" id="IPR047187">
    <property type="entry name" value="SF1_C_Upf1"/>
</dbReference>
<dbReference type="InterPro" id="IPR011335">
    <property type="entry name" value="Restrct_endonuc-II-like"/>
</dbReference>
<feature type="region of interest" description="Disordered" evidence="2">
    <location>
        <begin position="723"/>
        <end position="774"/>
    </location>
</feature>
<dbReference type="Gene3D" id="3.40.960.10">
    <property type="entry name" value="VSR Endonuclease"/>
    <property type="match status" value="1"/>
</dbReference>
<dbReference type="SMART" id="SM00487">
    <property type="entry name" value="DEXDc"/>
    <property type="match status" value="1"/>
</dbReference>
<evidence type="ECO:0008006" key="7">
    <source>
        <dbReference type="Google" id="ProtNLM"/>
    </source>
</evidence>
<dbReference type="InterPro" id="IPR001650">
    <property type="entry name" value="Helicase_C-like"/>
</dbReference>
<feature type="region of interest" description="Disordered" evidence="2">
    <location>
        <begin position="1048"/>
        <end position="1113"/>
    </location>
</feature>
<keyword evidence="1" id="KW-0175">Coiled coil</keyword>
<dbReference type="Gene3D" id="3.40.50.300">
    <property type="entry name" value="P-loop containing nucleotide triphosphate hydrolases"/>
    <property type="match status" value="5"/>
</dbReference>
<dbReference type="EMBL" id="NSKC01000018">
    <property type="protein sequence ID" value="PAU78612.1"/>
    <property type="molecule type" value="Genomic_DNA"/>
</dbReference>
<keyword evidence="6" id="KW-1185">Reference proteome</keyword>
<feature type="compositionally biased region" description="Acidic residues" evidence="2">
    <location>
        <begin position="1064"/>
        <end position="1075"/>
    </location>
</feature>
<evidence type="ECO:0000313" key="6">
    <source>
        <dbReference type="Proteomes" id="UP000218083"/>
    </source>
</evidence>
<comment type="caution">
    <text evidence="5">The sequence shown here is derived from an EMBL/GenBank/DDBJ whole genome shotgun (WGS) entry which is preliminary data.</text>
</comment>
<feature type="coiled-coil region" evidence="1">
    <location>
        <begin position="1883"/>
        <end position="1910"/>
    </location>
</feature>
<dbReference type="Pfam" id="PF13195">
    <property type="entry name" value="DUF4011"/>
    <property type="match status" value="1"/>
</dbReference>
<evidence type="ECO:0000259" key="3">
    <source>
        <dbReference type="PROSITE" id="PS51192"/>
    </source>
</evidence>
<dbReference type="GO" id="GO:0005524">
    <property type="term" value="F:ATP binding"/>
    <property type="evidence" value="ECO:0007669"/>
    <property type="project" value="InterPro"/>
</dbReference>
<dbReference type="InterPro" id="IPR049468">
    <property type="entry name" value="Restrct_endonuc-II-like_dom"/>
</dbReference>
<dbReference type="GO" id="GO:0003677">
    <property type="term" value="F:DNA binding"/>
    <property type="evidence" value="ECO:0007669"/>
    <property type="project" value="InterPro"/>
</dbReference>
<dbReference type="PROSITE" id="PS51192">
    <property type="entry name" value="HELICASE_ATP_BIND_1"/>
    <property type="match status" value="1"/>
</dbReference>
<feature type="region of interest" description="Disordered" evidence="2">
    <location>
        <begin position="2488"/>
        <end position="2528"/>
    </location>
</feature>
<dbReference type="OrthoDB" id="319170at2157"/>
<feature type="compositionally biased region" description="Polar residues" evidence="2">
    <location>
        <begin position="2879"/>
        <end position="2893"/>
    </location>
</feature>
<feature type="coiled-coil region" evidence="1">
    <location>
        <begin position="1965"/>
        <end position="1995"/>
    </location>
</feature>
<evidence type="ECO:0000256" key="2">
    <source>
        <dbReference type="SAM" id="MobiDB-lite"/>
    </source>
</evidence>
<dbReference type="InterPro" id="IPR045055">
    <property type="entry name" value="DNA2/NAM7-like"/>
</dbReference>
<gene>
    <name evidence="5" type="ORF">CK500_16370</name>
</gene>
<dbReference type="InterPro" id="IPR006935">
    <property type="entry name" value="Helicase/UvrB_N"/>
</dbReference>
<feature type="region of interest" description="Disordered" evidence="2">
    <location>
        <begin position="2688"/>
        <end position="2710"/>
    </location>
</feature>
<dbReference type="InterPro" id="IPR027417">
    <property type="entry name" value="P-loop_NTPase"/>
</dbReference>
<dbReference type="InterPro" id="IPR041679">
    <property type="entry name" value="DNA2/NAM7-like_C"/>
</dbReference>
<feature type="compositionally biased region" description="Acidic residues" evidence="2">
    <location>
        <begin position="728"/>
        <end position="745"/>
    </location>
</feature>
<dbReference type="InterPro" id="IPR041025">
    <property type="entry name" value="HNH_repeat"/>
</dbReference>
<evidence type="ECO:0000313" key="5">
    <source>
        <dbReference type="EMBL" id="PAU78612.1"/>
    </source>
</evidence>
<proteinExistence type="predicted"/>
<feature type="region of interest" description="Disordered" evidence="2">
    <location>
        <begin position="2780"/>
        <end position="2808"/>
    </location>
</feature>
<dbReference type="SUPFAM" id="SSF52540">
    <property type="entry name" value="P-loop containing nucleoside triphosphate hydrolases"/>
    <property type="match status" value="2"/>
</dbReference>
<evidence type="ECO:0000256" key="1">
    <source>
        <dbReference type="SAM" id="Coils"/>
    </source>
</evidence>
<feature type="compositionally biased region" description="Low complexity" evidence="2">
    <location>
        <begin position="2688"/>
        <end position="2697"/>
    </location>
</feature>
<dbReference type="Pfam" id="PF00271">
    <property type="entry name" value="Helicase_C"/>
    <property type="match status" value="1"/>
</dbReference>
<dbReference type="Pfam" id="PF13086">
    <property type="entry name" value="AAA_11"/>
    <property type="match status" value="2"/>
</dbReference>
<dbReference type="GO" id="GO:0140097">
    <property type="term" value="F:catalytic activity, acting on DNA"/>
    <property type="evidence" value="ECO:0007669"/>
    <property type="project" value="UniProtKB-ARBA"/>
</dbReference>
<dbReference type="FunFam" id="3.40.960.10:FF:000002">
    <property type="entry name" value="DNA helicase related protein"/>
    <property type="match status" value="1"/>
</dbReference>
<dbReference type="SUPFAM" id="SSF52980">
    <property type="entry name" value="Restriction endonuclease-like"/>
    <property type="match status" value="1"/>
</dbReference>
<feature type="compositionally biased region" description="Acidic residues" evidence="2">
    <location>
        <begin position="1083"/>
        <end position="1104"/>
    </location>
</feature>
<feature type="region of interest" description="Disordered" evidence="2">
    <location>
        <begin position="2861"/>
        <end position="2893"/>
    </location>
</feature>
<feature type="domain" description="Helicase ATP-binding" evidence="3">
    <location>
        <begin position="207"/>
        <end position="373"/>
    </location>
</feature>
<dbReference type="PROSITE" id="PS51194">
    <property type="entry name" value="HELICASE_CTER"/>
    <property type="match status" value="1"/>
</dbReference>
<feature type="domain" description="Helicase C-terminal" evidence="4">
    <location>
        <begin position="486"/>
        <end position="649"/>
    </location>
</feature>
<protein>
    <recommendedName>
        <fullName evidence="7">Superfamily II DNA or RNA helicase</fullName>
    </recommendedName>
</protein>
<feature type="compositionally biased region" description="Acidic residues" evidence="2">
    <location>
        <begin position="2786"/>
        <end position="2798"/>
    </location>
</feature>
<dbReference type="InterPro" id="IPR025103">
    <property type="entry name" value="DUF4011"/>
</dbReference>
<sequence length="2893" mass="325861">MGRNIDDLVDERARGIQSVGESYHDEFLMKRPKTEWSPYLDETAMDLRANIQIGDLALTKDDFGQELGTYYRRGLKKTAGRYADLPTVLEEKVSDEKLGLLAYQLNELSYDISTTDLGIDDVEKATEAVIEKLLTRHVGGDLNVSFELSGATVSDITTQLFNNETIASNVDLLLTEFEKSASEGLLSLLDRPQMMTPLWAHQRDALEKWWEHDKRGYVDMATATGKTVLGLAAIALQYGELHPDDQGIGGLVTEPATNGSDDILIVAHSDLILEQWRREFERHLNIPQERTTGSDDITLEWGTIHFRTPQSLVNEDRVTYDLVLLDEAHHYATGSEWGSLLDEFDGNVLAMSGSVDDAGSDSERIKERLSNSIGPEIKRYNITEARADGVIPSFDWEVHYAPYDVVGDDLEKTATRAERSFREFQKRLSNNELSLETERRLKTYEDVRRFSHTKEGNSLKQQDEAFRELVTRLFSRRTKQWNLSPVLDAVIDLVVEHHTTENVVILADSNAQVEELESRLSDVVANPSSIHLVSGSQSREEQREIINDFDEPESAGILVGTGDLLGEGVDMQHASVAINMATGGVNQELVQRIGRVLRNPPDTPKHAMFYNVVGVSPTEAAAIPREDGKQIIEQAAGFCSLGRRFDKLPGFALSKSMDGDVVEALLQEGARFIDSLDADGDFDWDKESINRNDLTALHAAVQANTGDVETILGVWEEYAWEHSKEKEDLDTEDTSEPSEEAETAGDESSPEKETQSKRGSDTERTESEKSDEEELIEEIHRLKDSLGDIPTKTNLKRNSEYSLYRFEDVFDTWSKALQKAGLEPKGSHQYTREDILTGLQAVADTVGNPPSPQDIDVHAPFSNSVVYSHFDSIDEARQAAGVTSGDDDEDMTEEHTDGEDLEANLLAEHYELFRTFAGVVERLIESEQTTYRVGGDHPMNEWQSELDEVVFGSGLDEDSPNYGQQQGSRNSHTMAEYREAFGDGETVTEYQLAQTERLDGEDFDVLVQQGVIESTEQIYLPVAPQSQVPLPIAVASDEELETAIALLQEFPPRPEATTNQTQEPESELEGDEESTSETAQSPDSEEAESTEDETDSEPEPDPEKDEPTFEQTIFWDDDVDPISEYEEEEAVVEDSSSNGDSLDRKIDEWKSQLLDLTRRNKLVSFKPTKTKSLPFEETNPITIADELDGDGELYIRKQPTDDDSDDPELASNELLPIRSPDEAENSLYQIGIKNKQYLRERGVDSLYLSLGMLRWFSVDYSDEANRSPLFLAPVELEERTIQDGEKHDYVLTPKAEGIRLNPALRKKLAAERGISLPTDDALSLEEIDAAFKSVSETLSGFDRWTIQPDVVLGIFDFTKFSLYSDLERNRSAIKNNPIIQALNGEMEPIQTAEGDITTPSASELDDVVDPIDTYQVLDADSSQQEAIEAAKRGKSFVLQGPPGTGKSQTISNIITEKLADGERVLFVSEKQAALNVVKNRLDNVGLGRFCLEVHGEKANNTDVLGSLETELKAPQIKSADGRVKQLRKLRDRRDTINQYGDQLFYSPHGWDLTAYQAFGIVSEHGDAPRVEIGISQPLNIGQDALESAVDELATLARFGEEIDTYETGPWRHTTLRQWGVDTGDSMRQSLDRQVDAITDLQGVADDIESELGVRPASLAEMREIHQLLQHLRERPDIAWQQAFFDGSFAEAGGRFAELAELEQERDSLINDLSEHYQRSFFSASGSELNTELAAHGMLKVLKPSYRSLKRKVTNHARDSYDPSHDQLLEDTRKLAEVQRIEDRREDFRGVIQRLGPLYEGGDTDWETLTQAQSWVSELDEYESTNTEPIINALLDNTLPKVDSLVEQTHTALAAYDDAAVFFEDTMNVAGLRINGAQFRQARFAELTEALRELRSDVSALQSRVQFASQLDTVRETICGEYAERFLKGEYNSDHLVPAFEKRFYTEWLNSVYEQTDLGSFNADEMERYVEEFRQLDQEQQELAKIEVQHEVTKRRPSLNLEHASSSEQVLVRRETEKQGRHKPLRELFDEAGSFITQLTPCFMMSPLSVAQYLKADSIQFDTVVFDEASQIMPQDAVSSLIRADQAIIAGDTKQLPPTSFFQSDVETTEDVREDLDSILEETASVLPEKNLRWHYRSRTEELIQFSNYHYYNNSLRTFPENNPDVETGVAFEYVEDGVYDRGGSRQNEVEAQRVIDLIEEHADEHSDKSLGVVAFSSAQEQAIRDALAERREENPVLDAFVSQDDVLDEFFIKNLEMVQGDERDRMIFSIGYGPAQDGTLSTNFGPINKSGGERRLNVAVTRAKEHITVVCSMLPGDIDLSGSNSTGAKHFKNYLEYAQKGEQALVRNDQVTGTLDFDSQFEEAVYDALEAEGYDVVSQVQSNSYSIDLAIKHPDQPGNFILGIECDGAAYHSSKTARDRDRTRQMVLENLGWTIHRIWSPDWTSNQEREIRKIIEKVEKLRDGQTFSTDESDVPSHEPEILEAGSKVEHDEISEYEEPSLEWSEQYDSDKQGMDQASRNSIQDTVTQNGPIKYDTAMQTYLDVWGQSRAGKKVQRIFRNGLDELKKDDKVYERGQFLWPPLDELEFDVRINTDSATRTIDEIPLEEIAKAIIVVLQEGGEIEEDDIALETTRLFGYQRRGTRIKTRISEALSLLKSEDLITTGDRVALSQTNRPDMVLLSRIYPSASTSVSSDSQSNPKSDGAVPKSQREVDSFPFLDYERSQWKVPCPYCNSRVNNTQEAFVAHWENADRCSGLGPTPPAEVRQITQAEWDEITATIESRTADEQNDQTDGDPELTGDERDRQMRQPDVNLDIESSDGSFPWLHFPDKGWKVPCPYCDEMVFNSEEAFRNHWRDSEQCHASADQHSDELRESGNGGANPNTEQTNSSIWSW</sequence>
<feature type="compositionally biased region" description="Polar residues" evidence="2">
    <location>
        <begin position="2515"/>
        <end position="2528"/>
    </location>
</feature>
<feature type="compositionally biased region" description="Basic and acidic residues" evidence="2">
    <location>
        <begin position="749"/>
        <end position="768"/>
    </location>
</feature>
<feature type="compositionally biased region" description="Basic and acidic residues" evidence="2">
    <location>
        <begin position="2861"/>
        <end position="2873"/>
    </location>
</feature>
<dbReference type="InterPro" id="IPR014001">
    <property type="entry name" value="Helicase_ATP-bd"/>
</dbReference>
<dbReference type="Pfam" id="PF18780">
    <property type="entry name" value="HNH_repeat"/>
    <property type="match status" value="2"/>
</dbReference>
<organism evidence="5 6">
    <name type="scientific">Halorubrum salipaludis</name>
    <dbReference type="NCBI Taxonomy" id="2032630"/>
    <lineage>
        <taxon>Archaea</taxon>
        <taxon>Methanobacteriati</taxon>
        <taxon>Methanobacteriota</taxon>
        <taxon>Stenosarchaea group</taxon>
        <taxon>Halobacteria</taxon>
        <taxon>Halobacteriales</taxon>
        <taxon>Haloferacaceae</taxon>
        <taxon>Halorubrum</taxon>
    </lineage>
</organism>